<name>A0A0V0T8K6_9BILA</name>
<dbReference type="EMBL" id="JYDJ01000454">
    <property type="protein sequence ID" value="KRX35282.1"/>
    <property type="molecule type" value="Genomic_DNA"/>
</dbReference>
<dbReference type="AlphaFoldDB" id="A0A0V0T8K6"/>
<dbReference type="Proteomes" id="UP000055048">
    <property type="component" value="Unassembled WGS sequence"/>
</dbReference>
<proteinExistence type="predicted"/>
<gene>
    <name evidence="1" type="ORF">T05_12686</name>
</gene>
<evidence type="ECO:0000313" key="1">
    <source>
        <dbReference type="EMBL" id="KRX35282.1"/>
    </source>
</evidence>
<protein>
    <submittedName>
        <fullName evidence="1">Uncharacterized protein</fullName>
    </submittedName>
</protein>
<evidence type="ECO:0000313" key="2">
    <source>
        <dbReference type="Proteomes" id="UP000055048"/>
    </source>
</evidence>
<comment type="caution">
    <text evidence="1">The sequence shown here is derived from an EMBL/GenBank/DDBJ whole genome shotgun (WGS) entry which is preliminary data.</text>
</comment>
<reference evidence="1 2" key="1">
    <citation type="submission" date="2015-01" db="EMBL/GenBank/DDBJ databases">
        <title>Evolution of Trichinella species and genotypes.</title>
        <authorList>
            <person name="Korhonen P.K."/>
            <person name="Edoardo P."/>
            <person name="Giuseppe L.R."/>
            <person name="Gasser R.B."/>
        </authorList>
    </citation>
    <scope>NUCLEOTIDE SEQUENCE [LARGE SCALE GENOMIC DNA]</scope>
    <source>
        <strain evidence="1">ISS417</strain>
    </source>
</reference>
<sequence>MGSSATINEVRFTFSLVHRNQGNVSWCNGKHLVYIQPDASPRFPFFWNEFYRGFVVYCLPSADHLEAVLELLLGFNAAQCNENVSFIFIGMVSTTKVINLYLCK</sequence>
<keyword evidence="2" id="KW-1185">Reference proteome</keyword>
<organism evidence="1 2">
    <name type="scientific">Trichinella murrelli</name>
    <dbReference type="NCBI Taxonomy" id="144512"/>
    <lineage>
        <taxon>Eukaryota</taxon>
        <taxon>Metazoa</taxon>
        <taxon>Ecdysozoa</taxon>
        <taxon>Nematoda</taxon>
        <taxon>Enoplea</taxon>
        <taxon>Dorylaimia</taxon>
        <taxon>Trichinellida</taxon>
        <taxon>Trichinellidae</taxon>
        <taxon>Trichinella</taxon>
    </lineage>
</organism>
<accession>A0A0V0T8K6</accession>